<dbReference type="InterPro" id="IPR013216">
    <property type="entry name" value="Methyltransf_11"/>
</dbReference>
<dbReference type="GO" id="GO:0008757">
    <property type="term" value="F:S-adenosylmethionine-dependent methyltransferase activity"/>
    <property type="evidence" value="ECO:0007669"/>
    <property type="project" value="InterPro"/>
</dbReference>
<dbReference type="SUPFAM" id="SSF53335">
    <property type="entry name" value="S-adenosyl-L-methionine-dependent methyltransferases"/>
    <property type="match status" value="1"/>
</dbReference>
<dbReference type="RefSeq" id="WP_090444221.1">
    <property type="nucleotide sequence ID" value="NZ_FOHU01000010.1"/>
</dbReference>
<dbReference type="STRING" id="426128.SAMN05660297_02396"/>
<evidence type="ECO:0000259" key="1">
    <source>
        <dbReference type="Pfam" id="PF08241"/>
    </source>
</evidence>
<dbReference type="Proteomes" id="UP000199568">
    <property type="component" value="Unassembled WGS sequence"/>
</dbReference>
<dbReference type="PANTHER" id="PTHR43861">
    <property type="entry name" value="TRANS-ACONITATE 2-METHYLTRANSFERASE-RELATED"/>
    <property type="match status" value="1"/>
</dbReference>
<dbReference type="InterPro" id="IPR029063">
    <property type="entry name" value="SAM-dependent_MTases_sf"/>
</dbReference>
<keyword evidence="3" id="KW-1185">Reference proteome</keyword>
<dbReference type="CDD" id="cd02440">
    <property type="entry name" value="AdoMet_MTases"/>
    <property type="match status" value="1"/>
</dbReference>
<evidence type="ECO:0000313" key="2">
    <source>
        <dbReference type="EMBL" id="SET43045.1"/>
    </source>
</evidence>
<dbReference type="PANTHER" id="PTHR43861:SF1">
    <property type="entry name" value="TRANS-ACONITATE 2-METHYLTRANSFERASE"/>
    <property type="match status" value="1"/>
</dbReference>
<keyword evidence="2" id="KW-0808">Transferase</keyword>
<dbReference type="EMBL" id="FOHU01000010">
    <property type="protein sequence ID" value="SET43045.1"/>
    <property type="molecule type" value="Genomic_DNA"/>
</dbReference>
<protein>
    <submittedName>
        <fullName evidence="2">Methyltransferase domain-containing protein</fullName>
    </submittedName>
</protein>
<name>A0A1I0EDA8_9FIRM</name>
<dbReference type="Pfam" id="PF08241">
    <property type="entry name" value="Methyltransf_11"/>
    <property type="match status" value="1"/>
</dbReference>
<feature type="domain" description="Methyltransferase type 11" evidence="1">
    <location>
        <begin position="45"/>
        <end position="137"/>
    </location>
</feature>
<evidence type="ECO:0000313" key="3">
    <source>
        <dbReference type="Proteomes" id="UP000199568"/>
    </source>
</evidence>
<gene>
    <name evidence="2" type="ORF">SAMN05660297_02396</name>
</gene>
<dbReference type="AlphaFoldDB" id="A0A1I0EDA8"/>
<dbReference type="GO" id="GO:0032259">
    <property type="term" value="P:methylation"/>
    <property type="evidence" value="ECO:0007669"/>
    <property type="project" value="UniProtKB-KW"/>
</dbReference>
<organism evidence="2 3">
    <name type="scientific">Natronincola peptidivorans</name>
    <dbReference type="NCBI Taxonomy" id="426128"/>
    <lineage>
        <taxon>Bacteria</taxon>
        <taxon>Bacillati</taxon>
        <taxon>Bacillota</taxon>
        <taxon>Clostridia</taxon>
        <taxon>Peptostreptococcales</taxon>
        <taxon>Natronincolaceae</taxon>
        <taxon>Natronincola</taxon>
    </lineage>
</organism>
<dbReference type="Gene3D" id="3.40.50.150">
    <property type="entry name" value="Vaccinia Virus protein VP39"/>
    <property type="match status" value="1"/>
</dbReference>
<dbReference type="OrthoDB" id="323463at2"/>
<reference evidence="2 3" key="1">
    <citation type="submission" date="2016-10" db="EMBL/GenBank/DDBJ databases">
        <authorList>
            <person name="de Groot N.N."/>
        </authorList>
    </citation>
    <scope>NUCLEOTIDE SEQUENCE [LARGE SCALE GENOMIC DNA]</scope>
    <source>
        <strain evidence="2 3">DSM 18979</strain>
    </source>
</reference>
<sequence>MKNSTNISKYKRLAPVYDIIFGKFFIKGRKRAISMLNLNRDDKILMIGVGTGQDLNLLPFECFVTGIDISDAMLSKAKEKTRDRNVNLLNMNAERLEFEDESFDFAILNLVLSVVENPREVVCEALRVIKEDGEILIFDKFIENNSKVSILRKLLNKVTSIIGTDINRCFEDITDGLPICIIKDEPSMFNGNYRIILLKKS</sequence>
<proteinExistence type="predicted"/>
<accession>A0A1I0EDA8</accession>
<keyword evidence="2" id="KW-0489">Methyltransferase</keyword>